<dbReference type="Gene3D" id="3.40.1620.10">
    <property type="entry name" value="YefM-like domain"/>
    <property type="match status" value="1"/>
</dbReference>
<dbReference type="AlphaFoldDB" id="A0A7W4V9D3"/>
<organism evidence="2 3">
    <name type="scientific">Cupriavidus alkaliphilus</name>
    <dbReference type="NCBI Taxonomy" id="942866"/>
    <lineage>
        <taxon>Bacteria</taxon>
        <taxon>Pseudomonadati</taxon>
        <taxon>Pseudomonadota</taxon>
        <taxon>Betaproteobacteria</taxon>
        <taxon>Burkholderiales</taxon>
        <taxon>Burkholderiaceae</taxon>
        <taxon>Cupriavidus</taxon>
    </lineage>
</organism>
<dbReference type="RefSeq" id="WP_183298952.1">
    <property type="nucleotide sequence ID" value="NZ_JACHWF010000002.1"/>
</dbReference>
<comment type="similarity">
    <text evidence="1">Belongs to the phD/YefM antitoxin family.</text>
</comment>
<dbReference type="EMBL" id="JACHWF010000002">
    <property type="protein sequence ID" value="MBB3006984.1"/>
    <property type="molecule type" value="Genomic_DNA"/>
</dbReference>
<keyword evidence="3" id="KW-1185">Reference proteome</keyword>
<evidence type="ECO:0000313" key="3">
    <source>
        <dbReference type="Proteomes" id="UP000578036"/>
    </source>
</evidence>
<proteinExistence type="inferred from homology"/>
<name>A0A7W4V9D3_9BURK</name>
<sequence>MRIIDIEEVKKHLERLVEEAAHGNSFIIARAGRPLVKVVAFAPSAQPAKRHSAS</sequence>
<evidence type="ECO:0000313" key="2">
    <source>
        <dbReference type="EMBL" id="MBB3006984.1"/>
    </source>
</evidence>
<gene>
    <name evidence="2" type="ORF">FHX61_001632</name>
</gene>
<comment type="caution">
    <text evidence="2">The sequence shown here is derived from an EMBL/GenBank/DDBJ whole genome shotgun (WGS) entry which is preliminary data.</text>
</comment>
<accession>A0A7W4V9D3</accession>
<reference evidence="2 3" key="1">
    <citation type="submission" date="2020-08" db="EMBL/GenBank/DDBJ databases">
        <title>Genomic Encyclopedia of Type Strains, Phase IV (KMG-V): Genome sequencing to study the core and pangenomes of soil and plant-associated prokaryotes.</title>
        <authorList>
            <person name="Whitman W."/>
        </authorList>
    </citation>
    <scope>NUCLEOTIDE SEQUENCE [LARGE SCALE GENOMIC DNA]</scope>
    <source>
        <strain evidence="2 3">SLV-2362</strain>
    </source>
</reference>
<dbReference type="NCBIfam" id="TIGR01552">
    <property type="entry name" value="phd_fam"/>
    <property type="match status" value="1"/>
</dbReference>
<evidence type="ECO:0000256" key="1">
    <source>
        <dbReference type="ARBA" id="ARBA00009981"/>
    </source>
</evidence>
<dbReference type="Proteomes" id="UP000578036">
    <property type="component" value="Unassembled WGS sequence"/>
</dbReference>
<dbReference type="InterPro" id="IPR036165">
    <property type="entry name" value="YefM-like_sf"/>
</dbReference>
<protein>
    <submittedName>
        <fullName evidence="2">Prevent-host-death family protein</fullName>
    </submittedName>
</protein>
<dbReference type="SUPFAM" id="SSF143120">
    <property type="entry name" value="YefM-like"/>
    <property type="match status" value="1"/>
</dbReference>